<name>A0A8C5JY39_JACJA</name>
<keyword evidence="8" id="KW-0206">Cytoskeleton</keyword>
<evidence type="ECO:0000256" key="2">
    <source>
        <dbReference type="ARBA" id="ARBA00004555"/>
    </source>
</evidence>
<evidence type="ECO:0000256" key="1">
    <source>
        <dbReference type="ARBA" id="ARBA00004300"/>
    </source>
</evidence>
<dbReference type="GO" id="GO:0043015">
    <property type="term" value="F:gamma-tubulin binding"/>
    <property type="evidence" value="ECO:0007669"/>
    <property type="project" value="Ensembl"/>
</dbReference>
<dbReference type="GO" id="GO:0045893">
    <property type="term" value="P:positive regulation of DNA-templated transcription"/>
    <property type="evidence" value="ECO:0007669"/>
    <property type="project" value="Ensembl"/>
</dbReference>
<evidence type="ECO:0000256" key="6">
    <source>
        <dbReference type="ARBA" id="ARBA00022860"/>
    </source>
</evidence>
<comment type="subcellular location">
    <subcellularLocation>
        <location evidence="1">Cytoplasm</location>
        <location evidence="1">Cytoskeleton</location>
        <location evidence="1">Microtubule organizing center</location>
        <location evidence="1">Centrosome</location>
    </subcellularLocation>
    <subcellularLocation>
        <location evidence="2">Golgi apparatus</location>
    </subcellularLocation>
</comment>
<evidence type="ECO:0000256" key="7">
    <source>
        <dbReference type="ARBA" id="ARBA00023034"/>
    </source>
</evidence>
<evidence type="ECO:0000313" key="14">
    <source>
        <dbReference type="Proteomes" id="UP000694385"/>
    </source>
</evidence>
<reference evidence="13" key="1">
    <citation type="submission" date="2025-08" db="UniProtKB">
        <authorList>
            <consortium name="Ensembl"/>
        </authorList>
    </citation>
    <scope>IDENTIFICATION</scope>
</reference>
<dbReference type="GO" id="GO:0030054">
    <property type="term" value="C:cell junction"/>
    <property type="evidence" value="ECO:0007669"/>
    <property type="project" value="Ensembl"/>
</dbReference>
<feature type="region of interest" description="Disordered" evidence="10">
    <location>
        <begin position="1507"/>
        <end position="1533"/>
    </location>
</feature>
<reference evidence="13" key="2">
    <citation type="submission" date="2025-09" db="UniProtKB">
        <authorList>
            <consortium name="Ensembl"/>
        </authorList>
    </citation>
    <scope>IDENTIFICATION</scope>
</reference>
<dbReference type="GO" id="GO:0007099">
    <property type="term" value="P:centriole replication"/>
    <property type="evidence" value="ECO:0007669"/>
    <property type="project" value="Ensembl"/>
</dbReference>
<dbReference type="InterPro" id="IPR012943">
    <property type="entry name" value="Cnn_1N"/>
</dbReference>
<dbReference type="GO" id="GO:0005829">
    <property type="term" value="C:cytosol"/>
    <property type="evidence" value="ECO:0007669"/>
    <property type="project" value="Ensembl"/>
</dbReference>
<evidence type="ECO:0000256" key="5">
    <source>
        <dbReference type="ARBA" id="ARBA00022553"/>
    </source>
</evidence>
<keyword evidence="6" id="KW-0112">Calmodulin-binding</keyword>
<evidence type="ECO:0000256" key="3">
    <source>
        <dbReference type="ARBA" id="ARBA00020479"/>
    </source>
</evidence>
<feature type="compositionally biased region" description="Basic and acidic residues" evidence="10">
    <location>
        <begin position="1507"/>
        <end position="1524"/>
    </location>
</feature>
<keyword evidence="4" id="KW-0963">Cytoplasm</keyword>
<feature type="compositionally biased region" description="Polar residues" evidence="10">
    <location>
        <begin position="1811"/>
        <end position="1820"/>
    </location>
</feature>
<feature type="region of interest" description="Disordered" evidence="10">
    <location>
        <begin position="1800"/>
        <end position="1820"/>
    </location>
</feature>
<dbReference type="GO" id="GO:0022008">
    <property type="term" value="P:neurogenesis"/>
    <property type="evidence" value="ECO:0007669"/>
    <property type="project" value="Ensembl"/>
</dbReference>
<feature type="region of interest" description="Disordered" evidence="10">
    <location>
        <begin position="1349"/>
        <end position="1397"/>
    </location>
</feature>
<dbReference type="GeneTree" id="ENSGT00950000183190"/>
<dbReference type="GO" id="GO:0090266">
    <property type="term" value="P:regulation of mitotic cell cycle spindle assembly checkpoint"/>
    <property type="evidence" value="ECO:0007669"/>
    <property type="project" value="Ensembl"/>
</dbReference>
<dbReference type="GO" id="GO:0000132">
    <property type="term" value="P:establishment of mitotic spindle orientation"/>
    <property type="evidence" value="ECO:0007669"/>
    <property type="project" value="Ensembl"/>
</dbReference>
<feature type="coiled-coil region" evidence="9">
    <location>
        <begin position="215"/>
        <end position="242"/>
    </location>
</feature>
<evidence type="ECO:0000256" key="9">
    <source>
        <dbReference type="SAM" id="Coils"/>
    </source>
</evidence>
<feature type="compositionally biased region" description="Basic and acidic residues" evidence="10">
    <location>
        <begin position="1378"/>
        <end position="1388"/>
    </location>
</feature>
<dbReference type="GO" id="GO:0045665">
    <property type="term" value="P:negative regulation of neuron differentiation"/>
    <property type="evidence" value="ECO:0007669"/>
    <property type="project" value="Ensembl"/>
</dbReference>
<feature type="coiled-coil region" evidence="9">
    <location>
        <begin position="574"/>
        <end position="618"/>
    </location>
</feature>
<feature type="compositionally biased region" description="Basic and acidic residues" evidence="10">
    <location>
        <begin position="888"/>
        <end position="904"/>
    </location>
</feature>
<feature type="coiled-coil region" evidence="9">
    <location>
        <begin position="1400"/>
        <end position="1434"/>
    </location>
</feature>
<dbReference type="GO" id="GO:0007059">
    <property type="term" value="P:chromosome segregation"/>
    <property type="evidence" value="ECO:0007669"/>
    <property type="project" value="Ensembl"/>
</dbReference>
<organism evidence="13 14">
    <name type="scientific">Jaculus jaculus</name>
    <name type="common">Lesser Egyptian jerboa</name>
    <dbReference type="NCBI Taxonomy" id="51337"/>
    <lineage>
        <taxon>Eukaryota</taxon>
        <taxon>Metazoa</taxon>
        <taxon>Chordata</taxon>
        <taxon>Craniata</taxon>
        <taxon>Vertebrata</taxon>
        <taxon>Euteleostomi</taxon>
        <taxon>Mammalia</taxon>
        <taxon>Eutheria</taxon>
        <taxon>Euarchontoglires</taxon>
        <taxon>Glires</taxon>
        <taxon>Rodentia</taxon>
        <taxon>Myomorpha</taxon>
        <taxon>Dipodoidea</taxon>
        <taxon>Dipodidae</taxon>
        <taxon>Dipodinae</taxon>
        <taxon>Jaculus</taxon>
    </lineage>
</organism>
<dbReference type="GO" id="GO:0036064">
    <property type="term" value="C:ciliary basal body"/>
    <property type="evidence" value="ECO:0007669"/>
    <property type="project" value="Ensembl"/>
</dbReference>
<accession>A0A8C5JY39</accession>
<dbReference type="GO" id="GO:0019901">
    <property type="term" value="F:protein kinase binding"/>
    <property type="evidence" value="ECO:0007669"/>
    <property type="project" value="Ensembl"/>
</dbReference>
<dbReference type="GO" id="GO:0000931">
    <property type="term" value="C:gamma-tubulin ring complex"/>
    <property type="evidence" value="ECO:0007669"/>
    <property type="project" value="Ensembl"/>
</dbReference>
<evidence type="ECO:0000259" key="11">
    <source>
        <dbReference type="Pfam" id="PF07989"/>
    </source>
</evidence>
<evidence type="ECO:0000313" key="13">
    <source>
        <dbReference type="Ensembl" id="ENSJJAP00000000156.1"/>
    </source>
</evidence>
<sequence length="1820" mass="207138">MDSVMEGDVALPRTLSGCSGLVCALPDELDGISTIPGLGNEVLPNVSEEKISPTRARNMKDFENQITELKKENFNLKLRIYFLEERMQQEFDGPTEHIYKTNIELKVEVESLKRELQERERLLVKASKAVESLAEGSGSEVQRVKEDARKKVQQVEDRLTKRIHLLEGDVKATQAELEKAFVGTEAEKALRLSLESQLSAMKKMQQGGLETALVLEEKDRLIEELKLSLKSKEALIQCLEEEKSQMASPDENVSSGELRGHCVVLREGRERDGKVAQQEHQERNHFEERIQALQEDLREKEREIATEKKNSLKRDKAIQGLTMALKSKEKEVEELNIEIKELSATFAKARETPQKAQASKLQGSEDYEAALAEKEALLADLRSENLTKCTENRRLLRNIKKINQELSDLQQEKLRLEKDLEEAHQEGSRGARTIQDLKNEVEKLRNEVNEREKAMENHYKSLLNESSKKFHTQEQVITRLMESANQKDLMLQKFNEKDLEAIQQNCYLMTAEDLKFGSQDLITEKCSSQQSPGRKLIFSEEKQQSDYEELVQVLKKEQAIYAHLVKSLQDSDSVSGLQAELRDVLALRKQLEHAVLTYQNLQKALQEQLSENQRREEEPFSFYSDQTSYLSICLEEHSQFQVEHFSQEELKKKVNDLIQLVKELYTDNQHLKKTIFDLSCMGFQGNSRLESTKQIELLAGKEDEVTIKTEEEDENKQQRDPHLAQCNEIMEDCARGGSKNGYLRHTDSNILDYDGACKSGCLGDQSLEGELLGLLASFFHEKATSSLEYRPDLLKALGRLLLECIRLAEQELLGDHLDGETQKTLKQLAVQLRGELGHSVPADFFFKPHDELKSAGEAWLVNTCNKAELKVELKDALVQTFAIEDDPQRFRSEGQQEAGEEKPADTISSTEPQLEDLCGIPGLQVTPFSFPSMTSKDAKKSRLPILIKTSQSLRNTCHLTASQEVAQLQGRILELQAELKEFKVRNKQLHQKLIMAKAMMEGLPVPEPMMLNVSAAQSLVGAAFQDSPGEQKGPMTSALTDKEVDSDQYTGFEIESEICSPDDLAILPMWKENPEELLDPTSLATYLNSKSQLSIKVSMIETDQSENIDTSDSAEFLKQKIHDLQTELEGYRNFIFQLQKHCQCSEAIITVLCGTEGAQDGLNRGTTDEEEVTFSSLHQVRYVKHMKILCPLATKLIDCRMLESLTQQLVEQEQELQKEQDLNSELFSEIHNLQNKFRYLTPSRYDSLVQSQARELSLQRQQIKASYDICVTYHQHMSAVITAFDELLQASDVDCCVAEGFQEQLNQCAGLLEQLEKLFLDGKSAGVELSPQNELMERLRKEEENLTYKHIRVESPEPSASHALSDDEMSEKSSFLSRDQKQDSETEKTSVASHFPQDLLMEHIQEIRSLRKRLEESIKTNEKLRKQLERQGSEMDQGSTNITAYGSELHSSLTSEIQFLRKQNQALSTMLEKGSRDKQKENEKLRETLSRQAANLEHLQQEYDGVREENERLQREVSEKERHNQQLSQEVCHSRQELSRVQEELKSRQLLLSQNDKLLQSLRVELKAYEKLDGQHRRQWTDGNKSPMTSDNSFDLFESHQATTLKSVSETLSLSRNDMACFSSNSSNSAISISCAPCLVDDHHLWASKSGRHVLGLIEDYDALSKQIRQAQRLLAELDIQTQKALIPKSRDLGTKGAHSAALSKFVSSVSTAKRILEEASRLLKLLWRVSVPTDGQCPLHCDQIGEMKVQLTRLHRKLFEQERKLQNTAKLLQQSKHQERVIFDQLVITHQVLRKARGNLELRPGGAHPGTSSPSRPGS</sequence>
<feature type="coiled-coil region" evidence="9">
    <location>
        <begin position="59"/>
        <end position="158"/>
    </location>
</feature>
<dbReference type="GO" id="GO:0031116">
    <property type="term" value="P:positive regulation of microtubule polymerization"/>
    <property type="evidence" value="ECO:0007669"/>
    <property type="project" value="Ensembl"/>
</dbReference>
<keyword evidence="5" id="KW-0597">Phosphoprotein</keyword>
<dbReference type="GO" id="GO:0035371">
    <property type="term" value="C:microtubule plus-end"/>
    <property type="evidence" value="ECO:0007669"/>
    <property type="project" value="Ensembl"/>
</dbReference>
<protein>
    <recommendedName>
        <fullName evidence="3">CDK5 regulatory subunit-associated protein 2</fullName>
    </recommendedName>
</protein>
<dbReference type="GO" id="GO:0001578">
    <property type="term" value="P:microtubule bundle formation"/>
    <property type="evidence" value="ECO:0007669"/>
    <property type="project" value="Ensembl"/>
</dbReference>
<dbReference type="GO" id="GO:0008017">
    <property type="term" value="F:microtubule binding"/>
    <property type="evidence" value="ECO:0007669"/>
    <property type="project" value="Ensembl"/>
</dbReference>
<evidence type="ECO:0000256" key="4">
    <source>
        <dbReference type="ARBA" id="ARBA00022490"/>
    </source>
</evidence>
<dbReference type="GO" id="GO:0097431">
    <property type="term" value="C:mitotic spindle pole"/>
    <property type="evidence" value="ECO:0007669"/>
    <property type="project" value="Ensembl"/>
</dbReference>
<dbReference type="GO" id="GO:0000242">
    <property type="term" value="C:pericentriolar material"/>
    <property type="evidence" value="ECO:0007669"/>
    <property type="project" value="Ensembl"/>
</dbReference>
<keyword evidence="9" id="KW-0175">Coiled coil</keyword>
<gene>
    <name evidence="13" type="primary">Cdk5rap2</name>
</gene>
<evidence type="ECO:0000259" key="12">
    <source>
        <dbReference type="Pfam" id="PF23246"/>
    </source>
</evidence>
<dbReference type="PANTHER" id="PTHR46930">
    <property type="entry name" value="CDK5 REGULATORY SUBUNIT-ASSOCIATED PROTEIN 2"/>
    <property type="match status" value="1"/>
</dbReference>
<dbReference type="InterPro" id="IPR042791">
    <property type="entry name" value="CDK5RAP2"/>
</dbReference>
<proteinExistence type="predicted"/>
<keyword evidence="14" id="KW-1185">Reference proteome</keyword>
<dbReference type="PANTHER" id="PTHR46930:SF1">
    <property type="entry name" value="CDK5 REGULATORY SUBUNIT-ASSOCIATED PROTEIN 2"/>
    <property type="match status" value="1"/>
</dbReference>
<dbReference type="Proteomes" id="UP000694385">
    <property type="component" value="Unassembled WGS sequence"/>
</dbReference>
<dbReference type="GO" id="GO:0046600">
    <property type="term" value="P:negative regulation of centriole replication"/>
    <property type="evidence" value="ECO:0007669"/>
    <property type="project" value="Ensembl"/>
</dbReference>
<dbReference type="Pfam" id="PF23246">
    <property type="entry name" value="CC_CDK5RAP2"/>
    <property type="match status" value="1"/>
</dbReference>
<evidence type="ECO:0000256" key="8">
    <source>
        <dbReference type="ARBA" id="ARBA00023212"/>
    </source>
</evidence>
<feature type="domain" description="Centrosomin N-terminal motif 1" evidence="11">
    <location>
        <begin position="59"/>
        <end position="131"/>
    </location>
</feature>
<feature type="coiled-coil region" evidence="9">
    <location>
        <begin position="1199"/>
        <end position="1236"/>
    </location>
</feature>
<dbReference type="GO" id="GO:0007420">
    <property type="term" value="P:brain development"/>
    <property type="evidence" value="ECO:0007669"/>
    <property type="project" value="Ensembl"/>
</dbReference>
<feature type="region of interest" description="Disordered" evidence="10">
    <location>
        <begin position="888"/>
        <end position="912"/>
    </location>
</feature>
<dbReference type="Pfam" id="PF07989">
    <property type="entry name" value="Cnn_1N"/>
    <property type="match status" value="1"/>
</dbReference>
<keyword evidence="7" id="KW-0333">Golgi apparatus</keyword>
<feature type="domain" description="CDK5 regulatory subunit-associated protein 2/Myomegalin coiled coil" evidence="12">
    <location>
        <begin position="494"/>
        <end position="608"/>
    </location>
</feature>
<dbReference type="OMA" id="CGQIGEM"/>
<evidence type="ECO:0000256" key="10">
    <source>
        <dbReference type="SAM" id="MobiDB-lite"/>
    </source>
</evidence>
<dbReference type="Ensembl" id="ENSJJAT00000000181.1">
    <property type="protein sequence ID" value="ENSJJAP00000000156.1"/>
    <property type="gene ID" value="ENSJJAG00000000144.1"/>
</dbReference>
<dbReference type="GO" id="GO:0005516">
    <property type="term" value="F:calmodulin binding"/>
    <property type="evidence" value="ECO:0007669"/>
    <property type="project" value="UniProtKB-KW"/>
</dbReference>
<feature type="coiled-coil region" evidence="9">
    <location>
        <begin position="958"/>
        <end position="992"/>
    </location>
</feature>
<dbReference type="GO" id="GO:0000976">
    <property type="term" value="F:transcription cis-regulatory region binding"/>
    <property type="evidence" value="ECO:0007669"/>
    <property type="project" value="Ensembl"/>
</dbReference>
<feature type="coiled-coil region" evidence="9">
    <location>
        <begin position="276"/>
        <end position="465"/>
    </location>
</feature>
<dbReference type="GO" id="GO:0048471">
    <property type="term" value="C:perinuclear region of cytoplasm"/>
    <property type="evidence" value="ECO:0007669"/>
    <property type="project" value="Ensembl"/>
</dbReference>
<dbReference type="GO" id="GO:0005794">
    <property type="term" value="C:Golgi apparatus"/>
    <property type="evidence" value="ECO:0007669"/>
    <property type="project" value="UniProtKB-SubCell"/>
</dbReference>
<dbReference type="InterPro" id="IPR056273">
    <property type="entry name" value="CDK5RAP2_MYOME_CC"/>
</dbReference>